<organism evidence="2 3">
    <name type="scientific">Scleroderma citrinum Foug A</name>
    <dbReference type="NCBI Taxonomy" id="1036808"/>
    <lineage>
        <taxon>Eukaryota</taxon>
        <taxon>Fungi</taxon>
        <taxon>Dikarya</taxon>
        <taxon>Basidiomycota</taxon>
        <taxon>Agaricomycotina</taxon>
        <taxon>Agaricomycetes</taxon>
        <taxon>Agaricomycetidae</taxon>
        <taxon>Boletales</taxon>
        <taxon>Sclerodermatineae</taxon>
        <taxon>Sclerodermataceae</taxon>
        <taxon>Scleroderma</taxon>
    </lineage>
</organism>
<protein>
    <submittedName>
        <fullName evidence="2">Uncharacterized protein</fullName>
    </submittedName>
</protein>
<dbReference type="HOGENOM" id="CLU_063511_1_0_1"/>
<dbReference type="Proteomes" id="UP000053989">
    <property type="component" value="Unassembled WGS sequence"/>
</dbReference>
<dbReference type="InParanoid" id="A0A0C2YK92"/>
<evidence type="ECO:0000313" key="3">
    <source>
        <dbReference type="Proteomes" id="UP000053989"/>
    </source>
</evidence>
<dbReference type="EMBL" id="KN822636">
    <property type="protein sequence ID" value="KIM50178.1"/>
    <property type="molecule type" value="Genomic_DNA"/>
</dbReference>
<proteinExistence type="predicted"/>
<name>A0A0C2YK92_9AGAM</name>
<reference evidence="2 3" key="1">
    <citation type="submission" date="2014-04" db="EMBL/GenBank/DDBJ databases">
        <authorList>
            <consortium name="DOE Joint Genome Institute"/>
            <person name="Kuo A."/>
            <person name="Kohler A."/>
            <person name="Nagy L.G."/>
            <person name="Floudas D."/>
            <person name="Copeland A."/>
            <person name="Barry K.W."/>
            <person name="Cichocki N."/>
            <person name="Veneault-Fourrey C."/>
            <person name="LaButti K."/>
            <person name="Lindquist E.A."/>
            <person name="Lipzen A."/>
            <person name="Lundell T."/>
            <person name="Morin E."/>
            <person name="Murat C."/>
            <person name="Sun H."/>
            <person name="Tunlid A."/>
            <person name="Henrissat B."/>
            <person name="Grigoriev I.V."/>
            <person name="Hibbett D.S."/>
            <person name="Martin F."/>
            <person name="Nordberg H.P."/>
            <person name="Cantor M.N."/>
            <person name="Hua S.X."/>
        </authorList>
    </citation>
    <scope>NUCLEOTIDE SEQUENCE [LARGE SCALE GENOMIC DNA]</scope>
    <source>
        <strain evidence="2 3">Foug A</strain>
    </source>
</reference>
<evidence type="ECO:0000256" key="1">
    <source>
        <dbReference type="SAM" id="MobiDB-lite"/>
    </source>
</evidence>
<accession>A0A0C2YK92</accession>
<feature type="region of interest" description="Disordered" evidence="1">
    <location>
        <begin position="228"/>
        <end position="252"/>
    </location>
</feature>
<keyword evidence="3" id="KW-1185">Reference proteome</keyword>
<dbReference type="AlphaFoldDB" id="A0A0C2YK92"/>
<sequence length="345" mass="39101">MSAPLKTNTPAPLTSKHDWVHAMMDELKSSLDNELEVYDTKVGECKWHWQAKREVKERETRECQQREEAECQAREEAACLKRDTAAVQRQEEADRQVWEECQAKEEREAAVCQEVAIKQAMEMAEKRAQEDMEERWAEAVKKIWAAEETMRQQEEAEASKQKPVATKKWAREGNAVAGPSGLLGPGLQTGAKCKQDPENKCQHTCMQCMRHKEKCEWLEVVGLVSRSGSGSMKGKGEEKEVAMSPRASKKKKHIKKSAVKVVDSDIKIITKPSDVSGSRCSHALLECMDCLILAVENLTEAQWGLGEEDEEEDMDMEAVDQEAVKQEIAKLRKEVLEPWPSDDKM</sequence>
<gene>
    <name evidence="2" type="ORF">SCLCIDRAFT_34573</name>
</gene>
<evidence type="ECO:0000313" key="2">
    <source>
        <dbReference type="EMBL" id="KIM50178.1"/>
    </source>
</evidence>
<reference evidence="3" key="2">
    <citation type="submission" date="2015-01" db="EMBL/GenBank/DDBJ databases">
        <title>Evolutionary Origins and Diversification of the Mycorrhizal Mutualists.</title>
        <authorList>
            <consortium name="DOE Joint Genome Institute"/>
            <consortium name="Mycorrhizal Genomics Consortium"/>
            <person name="Kohler A."/>
            <person name="Kuo A."/>
            <person name="Nagy L.G."/>
            <person name="Floudas D."/>
            <person name="Copeland A."/>
            <person name="Barry K.W."/>
            <person name="Cichocki N."/>
            <person name="Veneault-Fourrey C."/>
            <person name="LaButti K."/>
            <person name="Lindquist E.A."/>
            <person name="Lipzen A."/>
            <person name="Lundell T."/>
            <person name="Morin E."/>
            <person name="Murat C."/>
            <person name="Riley R."/>
            <person name="Ohm R."/>
            <person name="Sun H."/>
            <person name="Tunlid A."/>
            <person name="Henrissat B."/>
            <person name="Grigoriev I.V."/>
            <person name="Hibbett D.S."/>
            <person name="Martin F."/>
        </authorList>
    </citation>
    <scope>NUCLEOTIDE SEQUENCE [LARGE SCALE GENOMIC DNA]</scope>
    <source>
        <strain evidence="3">Foug A</strain>
    </source>
</reference>